<dbReference type="PRINTS" id="PR00421">
    <property type="entry name" value="THIOREDOXIN"/>
</dbReference>
<feature type="signal peptide" evidence="2">
    <location>
        <begin position="1"/>
        <end position="18"/>
    </location>
</feature>
<dbReference type="GO" id="GO:0003756">
    <property type="term" value="F:protein disulfide isomerase activity"/>
    <property type="evidence" value="ECO:0007669"/>
    <property type="project" value="UniProtKB-EC"/>
</dbReference>
<feature type="compositionally biased region" description="Basic and acidic residues" evidence="1">
    <location>
        <begin position="286"/>
        <end position="299"/>
    </location>
</feature>
<dbReference type="EC" id="5.3.4.1" evidence="4"/>
<feature type="region of interest" description="Disordered" evidence="1">
    <location>
        <begin position="253"/>
        <end position="299"/>
    </location>
</feature>
<dbReference type="InterPro" id="IPR017937">
    <property type="entry name" value="Thioredoxin_CS"/>
</dbReference>
<dbReference type="SUPFAM" id="SSF52833">
    <property type="entry name" value="Thioredoxin-like"/>
    <property type="match status" value="1"/>
</dbReference>
<feature type="domain" description="Thioredoxin" evidence="3">
    <location>
        <begin position="19"/>
        <end position="136"/>
    </location>
</feature>
<dbReference type="EMBL" id="CP119880">
    <property type="protein sequence ID" value="WFD36178.1"/>
    <property type="molecule type" value="Genomic_DNA"/>
</dbReference>
<evidence type="ECO:0000256" key="2">
    <source>
        <dbReference type="SAM" id="SignalP"/>
    </source>
</evidence>
<dbReference type="Pfam" id="PF00085">
    <property type="entry name" value="Thioredoxin"/>
    <property type="match status" value="1"/>
</dbReference>
<organism evidence="4 5">
    <name type="scientific">Malassezia cuniculi</name>
    <dbReference type="NCBI Taxonomy" id="948313"/>
    <lineage>
        <taxon>Eukaryota</taxon>
        <taxon>Fungi</taxon>
        <taxon>Dikarya</taxon>
        <taxon>Basidiomycota</taxon>
        <taxon>Ustilaginomycotina</taxon>
        <taxon>Malasseziomycetes</taxon>
        <taxon>Malasseziales</taxon>
        <taxon>Malasseziaceae</taxon>
        <taxon>Malassezia</taxon>
    </lineage>
</organism>
<dbReference type="PROSITE" id="PS00194">
    <property type="entry name" value="THIOREDOXIN_1"/>
    <property type="match status" value="1"/>
</dbReference>
<keyword evidence="4" id="KW-0413">Isomerase</keyword>
<dbReference type="Proteomes" id="UP001219933">
    <property type="component" value="Chromosome 4"/>
</dbReference>
<dbReference type="GO" id="GO:0015035">
    <property type="term" value="F:protein-disulfide reductase activity"/>
    <property type="evidence" value="ECO:0007669"/>
    <property type="project" value="TreeGrafter"/>
</dbReference>
<accession>A0AAF0J7E5</accession>
<dbReference type="PANTHER" id="PTHR45815:SF3">
    <property type="entry name" value="PROTEIN DISULFIDE-ISOMERASE A6"/>
    <property type="match status" value="1"/>
</dbReference>
<proteinExistence type="predicted"/>
<dbReference type="Gene3D" id="3.40.30.10">
    <property type="entry name" value="Glutaredoxin"/>
    <property type="match status" value="2"/>
</dbReference>
<dbReference type="AlphaFoldDB" id="A0AAF0J7E5"/>
<feature type="chain" id="PRO_5041923292" evidence="2">
    <location>
        <begin position="19"/>
        <end position="455"/>
    </location>
</feature>
<evidence type="ECO:0000313" key="4">
    <source>
        <dbReference type="EMBL" id="WFD36178.1"/>
    </source>
</evidence>
<dbReference type="InterPro" id="IPR036249">
    <property type="entry name" value="Thioredoxin-like_sf"/>
</dbReference>
<feature type="region of interest" description="Disordered" evidence="1">
    <location>
        <begin position="433"/>
        <end position="455"/>
    </location>
</feature>
<gene>
    <name evidence="4" type="ORF">MCUN1_003055</name>
</gene>
<sequence>MRTSFALVISAFAAVAHAALFASKGPVLELTGKNFDSEVRSIEKPTFVAFTAPWCGHCQRLAPEYSRAAAKLDGTVKFAYIDCENSASKNLCAEFGIKGFPTIKVFPATKKRIPRDYMGERSAQALIDHAVDTLPLSAVRKIDTNDVKTFVEKHAAKAPVFVLFSNKARSSAMYRAVALDHRSNGAFAFVNAGREGVSAAAIEAAQEIGASLESTPALFAISNWDGAKGAVEQYKGSMKYKEITAWAATIVSGGSGKAKPAKKAADKKAADKKTTKKASSKAASEAAKDDKPQAEAFMSEERLAEEVRKIMDRARAGELEGDAGSGMLELVDQMRELINHEWSQQLHEKSELSKTEAIRAVREPEHADEAIALAENHLRDGFLHELKLINNRLKTKKDENGRPLPPGTVTKEEAKLDLVNRILDTLRRRAAERGDPISIQRETQDEDSFDIHDEL</sequence>
<keyword evidence="2" id="KW-0732">Signal</keyword>
<keyword evidence="5" id="KW-1185">Reference proteome</keyword>
<reference evidence="4" key="1">
    <citation type="submission" date="2023-03" db="EMBL/GenBank/DDBJ databases">
        <title>Mating type loci evolution in Malassezia.</title>
        <authorList>
            <person name="Coelho M.A."/>
        </authorList>
    </citation>
    <scope>NUCLEOTIDE SEQUENCE</scope>
    <source>
        <strain evidence="4">CBS 11721</strain>
    </source>
</reference>
<dbReference type="PANTHER" id="PTHR45815">
    <property type="entry name" value="PROTEIN DISULFIDE-ISOMERASE A6"/>
    <property type="match status" value="1"/>
</dbReference>
<dbReference type="InterPro" id="IPR013766">
    <property type="entry name" value="Thioredoxin_domain"/>
</dbReference>
<name>A0AAF0J7E5_9BASI</name>
<evidence type="ECO:0000313" key="5">
    <source>
        <dbReference type="Proteomes" id="UP001219933"/>
    </source>
</evidence>
<feature type="compositionally biased region" description="Basic and acidic residues" evidence="1">
    <location>
        <begin position="263"/>
        <end position="273"/>
    </location>
</feature>
<dbReference type="PROSITE" id="PS51352">
    <property type="entry name" value="THIOREDOXIN_2"/>
    <property type="match status" value="1"/>
</dbReference>
<protein>
    <submittedName>
        <fullName evidence="4">Protein disulfide-isomerase</fullName>
        <ecNumber evidence="4">5.3.4.1</ecNumber>
    </submittedName>
</protein>
<dbReference type="GO" id="GO:0005788">
    <property type="term" value="C:endoplasmic reticulum lumen"/>
    <property type="evidence" value="ECO:0007669"/>
    <property type="project" value="TreeGrafter"/>
</dbReference>
<evidence type="ECO:0000259" key="3">
    <source>
        <dbReference type="PROSITE" id="PS51352"/>
    </source>
</evidence>
<dbReference type="GO" id="GO:0034976">
    <property type="term" value="P:response to endoplasmic reticulum stress"/>
    <property type="evidence" value="ECO:0007669"/>
    <property type="project" value="TreeGrafter"/>
</dbReference>
<evidence type="ECO:0000256" key="1">
    <source>
        <dbReference type="SAM" id="MobiDB-lite"/>
    </source>
</evidence>